<protein>
    <submittedName>
        <fullName evidence="1">Uncharacterized protein</fullName>
    </submittedName>
</protein>
<reference evidence="1 2" key="1">
    <citation type="submission" date="2019-07" db="EMBL/GenBank/DDBJ databases">
        <title>Whole genome shotgun sequence of Adhaeribacter aerolatus NBRC 106133.</title>
        <authorList>
            <person name="Hosoyama A."/>
            <person name="Uohara A."/>
            <person name="Ohji S."/>
            <person name="Ichikawa N."/>
        </authorList>
    </citation>
    <scope>NUCLEOTIDE SEQUENCE [LARGE SCALE GENOMIC DNA]</scope>
    <source>
        <strain evidence="1 2">NBRC 106133</strain>
    </source>
</reference>
<comment type="caution">
    <text evidence="1">The sequence shown here is derived from an EMBL/GenBank/DDBJ whole genome shotgun (WGS) entry which is preliminary data.</text>
</comment>
<name>A0A512B4N8_9BACT</name>
<keyword evidence="2" id="KW-1185">Reference proteome</keyword>
<dbReference type="Proteomes" id="UP000321532">
    <property type="component" value="Unassembled WGS sequence"/>
</dbReference>
<sequence length="711" mass="80699">MQKDLNVIFPEEIAVGDDVFISLVLEKSKRDENIDFSYLAENSSGNPGSIGSYAHLPVLKLVNFLSKDTLESSSNTGKAGSIISFKSINPKDSTGSAEIDSDTNAVEIVWQLSNPSIFPRIVAGIYETTATFSIPNKDGQIVKRDEIAGPIRFKVASGSTTPVNAEPVKVTMTEAKRIDSPDQLLWMLIRNRTIDFNKYKNYMESVMCDDVVYRGNTNRPTALQKNAFANRLPFHNAASYSLLKYATEYYLMQECGLVPNGLYENDTDINWDLFNSFLTTERNIEEEFGRTARSVIDVSELRNKYLEGLNGEGGYALPYFNLIRQKLQEVPLKEPHELPDIILYAQNDGVFFPTVIQAPEGFRIPEACYGIQKSKLLGPCMIELLWSYWHEEAGLVQTMNAISRRFQNVRSNSVRDPLANFNLDPLRPLNNLMWGYIEDERNRLSITRRNLEYQYEYGISLIGTAVSQVAVAEHRTYFIRAFHNLLKATLDFYNQANFTTVIPDGFPLLNHLREVHLLLAEGAHNQYGDLAWTSRVEMLSQQWLLSRPEMREFIGGRIMVPYTEAWMDKVDIMKQLQNWDVPNVTHFHDLAVFGEQLLLSIRFGSWNSTTSVGAQNAANWAHYWRNEVQRYAHAYNAVTGVDLGADVTDARVQLSNSEDRYIQPAFLIQKQAAVQKTRQQNALQGNGLRPALPQNVQFPSIQPVIQKKLNG</sequence>
<evidence type="ECO:0000313" key="2">
    <source>
        <dbReference type="Proteomes" id="UP000321532"/>
    </source>
</evidence>
<accession>A0A512B4N8</accession>
<gene>
    <name evidence="1" type="ORF">AAE02nite_46080</name>
</gene>
<dbReference type="RefSeq" id="WP_146904092.1">
    <property type="nucleotide sequence ID" value="NZ_BJYS01000047.1"/>
</dbReference>
<dbReference type="EMBL" id="BJYS01000047">
    <property type="protein sequence ID" value="GEO06944.1"/>
    <property type="molecule type" value="Genomic_DNA"/>
</dbReference>
<proteinExistence type="predicted"/>
<organism evidence="1 2">
    <name type="scientific">Adhaeribacter aerolatus</name>
    <dbReference type="NCBI Taxonomy" id="670289"/>
    <lineage>
        <taxon>Bacteria</taxon>
        <taxon>Pseudomonadati</taxon>
        <taxon>Bacteroidota</taxon>
        <taxon>Cytophagia</taxon>
        <taxon>Cytophagales</taxon>
        <taxon>Hymenobacteraceae</taxon>
        <taxon>Adhaeribacter</taxon>
    </lineage>
</organism>
<evidence type="ECO:0000313" key="1">
    <source>
        <dbReference type="EMBL" id="GEO06944.1"/>
    </source>
</evidence>
<dbReference type="AlphaFoldDB" id="A0A512B4N8"/>
<dbReference type="OrthoDB" id="5483139at2"/>